<evidence type="ECO:0000256" key="5">
    <source>
        <dbReference type="ARBA" id="ARBA00022842"/>
    </source>
</evidence>
<keyword evidence="1" id="KW-0444">Lipid biosynthesis</keyword>
<gene>
    <name evidence="10" type="primary">acpS</name>
    <name evidence="10" type="ORF">DD924_14065</name>
</gene>
<dbReference type="EMBL" id="QEIV01001460">
    <property type="protein sequence ID" value="PWZ96318.1"/>
    <property type="molecule type" value="Genomic_DNA"/>
</dbReference>
<feature type="domain" description="4'-phosphopantetheinyl transferase" evidence="9">
    <location>
        <begin position="6"/>
        <end position="92"/>
    </location>
</feature>
<dbReference type="Pfam" id="PF01648">
    <property type="entry name" value="ACPS"/>
    <property type="match status" value="1"/>
</dbReference>
<organism evidence="10 11">
    <name type="scientific">Staphylococcus pseudintermedius</name>
    <dbReference type="NCBI Taxonomy" id="283734"/>
    <lineage>
        <taxon>Bacteria</taxon>
        <taxon>Bacillati</taxon>
        <taxon>Bacillota</taxon>
        <taxon>Bacilli</taxon>
        <taxon>Bacillales</taxon>
        <taxon>Staphylococcaceae</taxon>
        <taxon>Staphylococcus</taxon>
        <taxon>Staphylococcus intermedius group</taxon>
    </lineage>
</organism>
<reference evidence="10 11" key="1">
    <citation type="journal article" date="2018" name="Vet. Microbiol.">
        <title>Clonal diversity and geographic distribution of methicillin-resistant Staphylococcus pseudintermedius from Australian animals: Discovery of novel sequence types.</title>
        <authorList>
            <person name="Worthing K.A."/>
            <person name="Abraham S."/>
            <person name="Coombs G.W."/>
            <person name="Pang S."/>
            <person name="Saputra S."/>
            <person name="Jordan D."/>
            <person name="Trott D.J."/>
            <person name="Norris J.M."/>
        </authorList>
    </citation>
    <scope>NUCLEOTIDE SEQUENCE [LARGE SCALE GENOMIC DNA]</scope>
    <source>
        <strain evidence="10 11">ST71 3</strain>
    </source>
</reference>
<dbReference type="Gene3D" id="3.90.470.20">
    <property type="entry name" value="4'-phosphopantetheinyl transferase domain"/>
    <property type="match status" value="1"/>
</dbReference>
<dbReference type="InterPro" id="IPR002582">
    <property type="entry name" value="ACPS"/>
</dbReference>
<evidence type="ECO:0000256" key="4">
    <source>
        <dbReference type="ARBA" id="ARBA00022832"/>
    </source>
</evidence>
<evidence type="ECO:0000259" key="9">
    <source>
        <dbReference type="Pfam" id="PF01648"/>
    </source>
</evidence>
<accession>A0A317Z6T9</accession>
<keyword evidence="7" id="KW-0275">Fatty acid biosynthesis</keyword>
<dbReference type="AlphaFoldDB" id="A0A317Z6T9"/>
<evidence type="ECO:0000256" key="7">
    <source>
        <dbReference type="ARBA" id="ARBA00023160"/>
    </source>
</evidence>
<dbReference type="SUPFAM" id="SSF56214">
    <property type="entry name" value="4'-phosphopantetheinyl transferase"/>
    <property type="match status" value="1"/>
</dbReference>
<evidence type="ECO:0000256" key="1">
    <source>
        <dbReference type="ARBA" id="ARBA00022516"/>
    </source>
</evidence>
<dbReference type="GO" id="GO:0006633">
    <property type="term" value="P:fatty acid biosynthetic process"/>
    <property type="evidence" value="ECO:0007669"/>
    <property type="project" value="UniProtKB-KW"/>
</dbReference>
<evidence type="ECO:0000313" key="11">
    <source>
        <dbReference type="Proteomes" id="UP000246351"/>
    </source>
</evidence>
<proteinExistence type="predicted"/>
<evidence type="ECO:0000256" key="8">
    <source>
        <dbReference type="SAM" id="MobiDB-lite"/>
    </source>
</evidence>
<feature type="compositionally biased region" description="Basic and acidic residues" evidence="8">
    <location>
        <begin position="182"/>
        <end position="195"/>
    </location>
</feature>
<keyword evidence="6" id="KW-0443">Lipid metabolism</keyword>
<keyword evidence="2" id="KW-0808">Transferase</keyword>
<evidence type="ECO:0000313" key="10">
    <source>
        <dbReference type="EMBL" id="PWZ96318.1"/>
    </source>
</evidence>
<comment type="caution">
    <text evidence="10">The sequence shown here is derived from an EMBL/GenBank/DDBJ whole genome shotgun (WGS) entry which is preliminary data.</text>
</comment>
<dbReference type="NCBIfam" id="TIGR00516">
    <property type="entry name" value="acpS"/>
    <property type="match status" value="1"/>
</dbReference>
<dbReference type="InterPro" id="IPR037143">
    <property type="entry name" value="4-PPantetheinyl_Trfase_dom_sf"/>
</dbReference>
<evidence type="ECO:0000256" key="2">
    <source>
        <dbReference type="ARBA" id="ARBA00022679"/>
    </source>
</evidence>
<keyword evidence="5" id="KW-0460">Magnesium</keyword>
<name>A0A317Z6T9_STAPS</name>
<evidence type="ECO:0000256" key="6">
    <source>
        <dbReference type="ARBA" id="ARBA00023098"/>
    </source>
</evidence>
<dbReference type="InterPro" id="IPR004568">
    <property type="entry name" value="Ppantetheine-prot_Trfase_dom"/>
</dbReference>
<feature type="region of interest" description="Disordered" evidence="8">
    <location>
        <begin position="160"/>
        <end position="195"/>
    </location>
</feature>
<keyword evidence="3" id="KW-0479">Metal-binding</keyword>
<dbReference type="NCBIfam" id="TIGR00556">
    <property type="entry name" value="pantethn_trn"/>
    <property type="match status" value="1"/>
</dbReference>
<evidence type="ECO:0000256" key="3">
    <source>
        <dbReference type="ARBA" id="ARBA00022723"/>
    </source>
</evidence>
<dbReference type="InterPro" id="IPR008278">
    <property type="entry name" value="4-PPantetheinyl_Trfase_dom"/>
</dbReference>
<keyword evidence="4" id="KW-0276">Fatty acid metabolism</keyword>
<protein>
    <submittedName>
        <fullName evidence="10">Holo-[acyl-carrier-protein] synthase</fullName>
    </submittedName>
</protein>
<dbReference type="GO" id="GO:0000287">
    <property type="term" value="F:magnesium ion binding"/>
    <property type="evidence" value="ECO:0007669"/>
    <property type="project" value="InterPro"/>
</dbReference>
<sequence>MDTVQRQPRFPERILSEQELERYHNYTTERRRIEFLAGRFAVKEAFSKALGTGIGKKITFKQIHCENDARGKPTIQMAGYHVHVSITHTEHYEAKAQEENPNSQHFKKNVDDKELDFTDILSKDKITAKELSDKIANELSANGLDPKEYSFTLKVTTKDGGTIQGDGKVGEVPNNQSMEFNPSKDKITEFEITKS</sequence>
<dbReference type="GO" id="GO:0008897">
    <property type="term" value="F:holo-[acyl-carrier-protein] synthase activity"/>
    <property type="evidence" value="ECO:0007669"/>
    <property type="project" value="InterPro"/>
</dbReference>
<dbReference type="Proteomes" id="UP000246351">
    <property type="component" value="Unassembled WGS sequence"/>
</dbReference>